<protein>
    <submittedName>
        <fullName evidence="3">Uncharacterized protein</fullName>
    </submittedName>
</protein>
<dbReference type="RefSeq" id="XP_001800690.1">
    <property type="nucleotide sequence ID" value="XM_001800638.1"/>
</dbReference>
<accession>A0A7U2FFR3</accession>
<dbReference type="EMBL" id="CP069039">
    <property type="protein sequence ID" value="QRD04452.1"/>
    <property type="molecule type" value="Genomic_DNA"/>
</dbReference>
<evidence type="ECO:0000256" key="1">
    <source>
        <dbReference type="SAM" id="Coils"/>
    </source>
</evidence>
<keyword evidence="4" id="KW-1185">Reference proteome</keyword>
<proteinExistence type="predicted"/>
<dbReference type="Proteomes" id="UP000663193">
    <property type="component" value="Chromosome 17"/>
</dbReference>
<dbReference type="VEuPathDB" id="FungiDB:JI435_104190"/>
<evidence type="ECO:0000313" key="4">
    <source>
        <dbReference type="Proteomes" id="UP000663193"/>
    </source>
</evidence>
<organism evidence="3 4">
    <name type="scientific">Phaeosphaeria nodorum (strain SN15 / ATCC MYA-4574 / FGSC 10173)</name>
    <name type="common">Glume blotch fungus</name>
    <name type="synonym">Parastagonospora nodorum</name>
    <dbReference type="NCBI Taxonomy" id="321614"/>
    <lineage>
        <taxon>Eukaryota</taxon>
        <taxon>Fungi</taxon>
        <taxon>Dikarya</taxon>
        <taxon>Ascomycota</taxon>
        <taxon>Pezizomycotina</taxon>
        <taxon>Dothideomycetes</taxon>
        <taxon>Pleosporomycetidae</taxon>
        <taxon>Pleosporales</taxon>
        <taxon>Pleosporineae</taxon>
        <taxon>Phaeosphaeriaceae</taxon>
        <taxon>Parastagonospora</taxon>
    </lineage>
</organism>
<dbReference type="AlphaFoldDB" id="A0A7U2FFR3"/>
<keyword evidence="1" id="KW-0175">Coiled coil</keyword>
<feature type="compositionally biased region" description="Acidic residues" evidence="2">
    <location>
        <begin position="119"/>
        <end position="131"/>
    </location>
</feature>
<sequence>MNAAKEAKIASLHVKAVEFELEMAEAEIEHKMAIREIKREERRAVEQVAIERRMEEMVRRAEESIASERQRQAALEKEKAEILACLYQREQRDNAMIEDSGGSPRKKRNMEHEAAEVTETMDETDLEDGHN</sequence>
<gene>
    <name evidence="3" type="ORF">JI435_104190</name>
</gene>
<dbReference type="KEGG" id="pno:SNOG_10419"/>
<evidence type="ECO:0000256" key="2">
    <source>
        <dbReference type="SAM" id="MobiDB-lite"/>
    </source>
</evidence>
<reference evidence="4" key="1">
    <citation type="journal article" date="2021" name="BMC Genomics">
        <title>Chromosome-level genome assembly and manually-curated proteome of model necrotroph Parastagonospora nodorum Sn15 reveals a genome-wide trove of candidate effector homologs, and redundancy of virulence-related functions within an accessory chromosome.</title>
        <authorList>
            <person name="Bertazzoni S."/>
            <person name="Jones D.A.B."/>
            <person name="Phan H.T."/>
            <person name="Tan K.-C."/>
            <person name="Hane J.K."/>
        </authorList>
    </citation>
    <scope>NUCLEOTIDE SEQUENCE [LARGE SCALE GENOMIC DNA]</scope>
    <source>
        <strain evidence="4">SN15 / ATCC MYA-4574 / FGSC 10173)</strain>
    </source>
</reference>
<feature type="region of interest" description="Disordered" evidence="2">
    <location>
        <begin position="93"/>
        <end position="131"/>
    </location>
</feature>
<name>A0A7U2FFR3_PHANO</name>
<evidence type="ECO:0000313" key="3">
    <source>
        <dbReference type="EMBL" id="QRD04452.1"/>
    </source>
</evidence>
<feature type="coiled-coil region" evidence="1">
    <location>
        <begin position="9"/>
        <end position="78"/>
    </location>
</feature>